<dbReference type="InterPro" id="IPR014729">
    <property type="entry name" value="Rossmann-like_a/b/a_fold"/>
</dbReference>
<sequence length="186" mass="20947">MNDKLQQLLDGGIDHVLMGCEKLPANPLFYPGSFNPLHPGHRGLLKTAENLSGRNGVLELSVKNVDKPALEREEIHRRLSGIDLPVVLTRSPTFIEKAELFPGAWFVLGYDTAIRLIDPKYHPDVPAMLQKFQTLETKFIVGGRLHRGRFQTLENVVIPEEFKALFIPVPEDLFRADISSTALRNQ</sequence>
<dbReference type="Gene3D" id="3.40.50.620">
    <property type="entry name" value="HUPs"/>
    <property type="match status" value="1"/>
</dbReference>
<dbReference type="PANTHER" id="PTHR31285">
    <property type="entry name" value="NICOTINAMIDE MONONUCLEOTIDE ADENYLYLTRANSFERASE"/>
    <property type="match status" value="1"/>
</dbReference>
<protein>
    <recommendedName>
        <fullName evidence="1">Cytidyltransferase-like domain-containing protein</fullName>
    </recommendedName>
</protein>
<dbReference type="SUPFAM" id="SSF52374">
    <property type="entry name" value="Nucleotidylyl transferase"/>
    <property type="match status" value="1"/>
</dbReference>
<dbReference type="EMBL" id="JARVCO010000012">
    <property type="protein sequence ID" value="MDZ8119833.1"/>
    <property type="molecule type" value="Genomic_DNA"/>
</dbReference>
<keyword evidence="3" id="KW-1185">Reference proteome</keyword>
<organism evidence="2 3">
    <name type="scientific">Pontiella agarivorans</name>
    <dbReference type="NCBI Taxonomy" id="3038953"/>
    <lineage>
        <taxon>Bacteria</taxon>
        <taxon>Pseudomonadati</taxon>
        <taxon>Kiritimatiellota</taxon>
        <taxon>Kiritimatiellia</taxon>
        <taxon>Kiritimatiellales</taxon>
        <taxon>Pontiellaceae</taxon>
        <taxon>Pontiella</taxon>
    </lineage>
</organism>
<accession>A0ABU5N080</accession>
<comment type="caution">
    <text evidence="2">The sequence shown here is derived from an EMBL/GenBank/DDBJ whole genome shotgun (WGS) entry which is preliminary data.</text>
</comment>
<dbReference type="InterPro" id="IPR004821">
    <property type="entry name" value="Cyt_trans-like"/>
</dbReference>
<proteinExistence type="predicted"/>
<dbReference type="PANTHER" id="PTHR31285:SF0">
    <property type="entry name" value="NICOTINAMIDE MONONUCLEOTIDE ADENYLYLTRANSFERASE"/>
    <property type="match status" value="1"/>
</dbReference>
<feature type="domain" description="Cytidyltransferase-like" evidence="1">
    <location>
        <begin position="29"/>
        <end position="185"/>
    </location>
</feature>
<reference evidence="2 3" key="1">
    <citation type="journal article" date="2024" name="Appl. Environ. Microbiol.">
        <title>Pontiella agarivorans sp. nov., a novel marine anaerobic bacterium capable of degrading macroalgal polysaccharides and fixing nitrogen.</title>
        <authorList>
            <person name="Liu N."/>
            <person name="Kivenson V."/>
            <person name="Peng X."/>
            <person name="Cui Z."/>
            <person name="Lankiewicz T.S."/>
            <person name="Gosselin K.M."/>
            <person name="English C.J."/>
            <person name="Blair E.M."/>
            <person name="O'Malley M.A."/>
            <person name="Valentine D.L."/>
        </authorList>
    </citation>
    <scope>NUCLEOTIDE SEQUENCE [LARGE SCALE GENOMIC DNA]</scope>
    <source>
        <strain evidence="2 3">NLcol2</strain>
    </source>
</reference>
<evidence type="ECO:0000313" key="2">
    <source>
        <dbReference type="EMBL" id="MDZ8119833.1"/>
    </source>
</evidence>
<evidence type="ECO:0000313" key="3">
    <source>
        <dbReference type="Proteomes" id="UP001290861"/>
    </source>
</evidence>
<dbReference type="Pfam" id="PF01467">
    <property type="entry name" value="CTP_transf_like"/>
    <property type="match status" value="1"/>
</dbReference>
<dbReference type="RefSeq" id="WP_322609615.1">
    <property type="nucleotide sequence ID" value="NZ_JARVCO010000012.1"/>
</dbReference>
<evidence type="ECO:0000259" key="1">
    <source>
        <dbReference type="Pfam" id="PF01467"/>
    </source>
</evidence>
<name>A0ABU5N080_9BACT</name>
<gene>
    <name evidence="2" type="ORF">P9H32_14480</name>
</gene>
<dbReference type="Proteomes" id="UP001290861">
    <property type="component" value="Unassembled WGS sequence"/>
</dbReference>